<keyword evidence="3" id="KW-1185">Reference proteome</keyword>
<evidence type="ECO:0000256" key="1">
    <source>
        <dbReference type="SAM" id="SignalP"/>
    </source>
</evidence>
<dbReference type="EMBL" id="MWQN01000001">
    <property type="protein sequence ID" value="OPC79731.1"/>
    <property type="molecule type" value="Genomic_DNA"/>
</dbReference>
<dbReference type="STRING" id="159449.B4N89_01130"/>
<evidence type="ECO:0000313" key="3">
    <source>
        <dbReference type="Proteomes" id="UP000190037"/>
    </source>
</evidence>
<name>A0A1T3NSY3_9ACTN</name>
<proteinExistence type="predicted"/>
<sequence>MRNTLWRRTRRAATLAASTTLVLGALTVGSASAQRCEDCEPGGGGGGTGGGPTTPVVYRHVALEGWLNLYDHEGGNGYTRCEGSGGDYFWYDLQAPVGQWTTSRRDSFCGGEVRLETRIAVRPNADGTLDYRGEQLLYEGTTTHSGDLDGKATITESTVAPGATTGLDVSALNGNEQGHLVFNFGQVDDTFRVSLAWVHDTSDPTDYTISRFRIHNV</sequence>
<dbReference type="OrthoDB" id="4277715at2"/>
<comment type="caution">
    <text evidence="2">The sequence shown here is derived from an EMBL/GenBank/DDBJ whole genome shotgun (WGS) entry which is preliminary data.</text>
</comment>
<dbReference type="RefSeq" id="WP_078973995.1">
    <property type="nucleotide sequence ID" value="NZ_MWQN01000001.1"/>
</dbReference>
<protein>
    <recommendedName>
        <fullName evidence="4">Cell wall protein</fullName>
    </recommendedName>
</protein>
<gene>
    <name evidence="2" type="ORF">B4N89_01130</name>
</gene>
<organism evidence="2 3">
    <name type="scientific">Embleya scabrispora</name>
    <dbReference type="NCBI Taxonomy" id="159449"/>
    <lineage>
        <taxon>Bacteria</taxon>
        <taxon>Bacillati</taxon>
        <taxon>Actinomycetota</taxon>
        <taxon>Actinomycetes</taxon>
        <taxon>Kitasatosporales</taxon>
        <taxon>Streptomycetaceae</taxon>
        <taxon>Embleya</taxon>
    </lineage>
</organism>
<evidence type="ECO:0008006" key="4">
    <source>
        <dbReference type="Google" id="ProtNLM"/>
    </source>
</evidence>
<dbReference type="AlphaFoldDB" id="A0A1T3NSY3"/>
<reference evidence="2 3" key="1">
    <citation type="submission" date="2017-03" db="EMBL/GenBank/DDBJ databases">
        <title>Draft genome sequence of Streptomyces scabrisporus NF3, endophyte isolated from Amphipterygium adstringens.</title>
        <authorList>
            <person name="Vazquez M."/>
            <person name="Ceapa C.D."/>
            <person name="Rodriguez Luna D."/>
            <person name="Sanchez Esquivel S."/>
        </authorList>
    </citation>
    <scope>NUCLEOTIDE SEQUENCE [LARGE SCALE GENOMIC DNA]</scope>
    <source>
        <strain evidence="2 3">NF3</strain>
    </source>
</reference>
<feature type="signal peptide" evidence="1">
    <location>
        <begin position="1"/>
        <end position="33"/>
    </location>
</feature>
<accession>A0A1T3NSY3</accession>
<dbReference type="Proteomes" id="UP000190037">
    <property type="component" value="Unassembled WGS sequence"/>
</dbReference>
<keyword evidence="1" id="KW-0732">Signal</keyword>
<evidence type="ECO:0000313" key="2">
    <source>
        <dbReference type="EMBL" id="OPC79731.1"/>
    </source>
</evidence>
<feature type="chain" id="PRO_5012752461" description="Cell wall protein" evidence="1">
    <location>
        <begin position="34"/>
        <end position="217"/>
    </location>
</feature>